<accession>A0A8T0RW11</accession>
<comment type="caution">
    <text evidence="2">The sequence shown here is derived from an EMBL/GenBank/DDBJ whole genome shotgun (WGS) entry which is preliminary data.</text>
</comment>
<reference evidence="2" key="1">
    <citation type="submission" date="2020-05" db="EMBL/GenBank/DDBJ databases">
        <title>WGS assembly of Panicum virgatum.</title>
        <authorList>
            <person name="Lovell J.T."/>
            <person name="Jenkins J."/>
            <person name="Shu S."/>
            <person name="Juenger T.E."/>
            <person name="Schmutz J."/>
        </authorList>
    </citation>
    <scope>NUCLEOTIDE SEQUENCE</scope>
    <source>
        <strain evidence="2">AP13</strain>
    </source>
</reference>
<dbReference type="Proteomes" id="UP000823388">
    <property type="component" value="Chromosome 5N"/>
</dbReference>
<feature type="region of interest" description="Disordered" evidence="1">
    <location>
        <begin position="117"/>
        <end position="181"/>
    </location>
</feature>
<evidence type="ECO:0000313" key="2">
    <source>
        <dbReference type="EMBL" id="KAG2588958.1"/>
    </source>
</evidence>
<organism evidence="2 3">
    <name type="scientific">Panicum virgatum</name>
    <name type="common">Blackwell switchgrass</name>
    <dbReference type="NCBI Taxonomy" id="38727"/>
    <lineage>
        <taxon>Eukaryota</taxon>
        <taxon>Viridiplantae</taxon>
        <taxon>Streptophyta</taxon>
        <taxon>Embryophyta</taxon>
        <taxon>Tracheophyta</taxon>
        <taxon>Spermatophyta</taxon>
        <taxon>Magnoliopsida</taxon>
        <taxon>Liliopsida</taxon>
        <taxon>Poales</taxon>
        <taxon>Poaceae</taxon>
        <taxon>PACMAD clade</taxon>
        <taxon>Panicoideae</taxon>
        <taxon>Panicodae</taxon>
        <taxon>Paniceae</taxon>
        <taxon>Panicinae</taxon>
        <taxon>Panicum</taxon>
        <taxon>Panicum sect. Hiantes</taxon>
    </lineage>
</organism>
<feature type="compositionally biased region" description="Low complexity" evidence="1">
    <location>
        <begin position="24"/>
        <end position="35"/>
    </location>
</feature>
<evidence type="ECO:0000313" key="3">
    <source>
        <dbReference type="Proteomes" id="UP000823388"/>
    </source>
</evidence>
<name>A0A8T0RW11_PANVG</name>
<sequence>MEARKEGPAFATLLERPPRPPHDASTSRLRSTASARRLRPDAAGRTTARRGTRSAGVRPSPWPPGGREKEGAAPRGEGGGRRGLRAPPSPPWAWARVPPPLALRASRRRWPCARAAAAGSVHARRHPTPLPPEGTGRLAAGAGREGWGGSPLGREETKGGRAGPLLAGEGGGAERARGAAG</sequence>
<feature type="region of interest" description="Disordered" evidence="1">
    <location>
        <begin position="1"/>
        <end position="96"/>
    </location>
</feature>
<feature type="compositionally biased region" description="Basic and acidic residues" evidence="1">
    <location>
        <begin position="172"/>
        <end position="181"/>
    </location>
</feature>
<dbReference type="EMBL" id="CM029046">
    <property type="protein sequence ID" value="KAG2588958.1"/>
    <property type="molecule type" value="Genomic_DNA"/>
</dbReference>
<proteinExistence type="predicted"/>
<gene>
    <name evidence="2" type="ORF">PVAP13_5NG561524</name>
</gene>
<feature type="compositionally biased region" description="Pro residues" evidence="1">
    <location>
        <begin position="87"/>
        <end position="96"/>
    </location>
</feature>
<keyword evidence="3" id="KW-1185">Reference proteome</keyword>
<dbReference type="AlphaFoldDB" id="A0A8T0RW11"/>
<evidence type="ECO:0000256" key="1">
    <source>
        <dbReference type="SAM" id="MobiDB-lite"/>
    </source>
</evidence>
<protein>
    <submittedName>
        <fullName evidence="2">Uncharacterized protein</fullName>
    </submittedName>
</protein>